<dbReference type="Proteomes" id="UP000767446">
    <property type="component" value="Unassembled WGS sequence"/>
</dbReference>
<proteinExistence type="predicted"/>
<dbReference type="Pfam" id="PF26337">
    <property type="entry name" value="Gtf3_C"/>
    <property type="match status" value="1"/>
</dbReference>
<dbReference type="AlphaFoldDB" id="A0A941GR97"/>
<organism evidence="2 3">
    <name type="scientific">Gomphosphaeria aponina SAG 52.96 = DSM 107014</name>
    <dbReference type="NCBI Taxonomy" id="1521640"/>
    <lineage>
        <taxon>Bacteria</taxon>
        <taxon>Bacillati</taxon>
        <taxon>Cyanobacteriota</taxon>
        <taxon>Cyanophyceae</taxon>
        <taxon>Oscillatoriophycideae</taxon>
        <taxon>Chroococcales</taxon>
        <taxon>Gomphosphaeriaceae</taxon>
        <taxon>Gomphosphaeria</taxon>
    </lineage>
</organism>
<protein>
    <recommendedName>
        <fullName evidence="1">Glucosyltransferase 3-like C-terminal domain-containing protein</fullName>
    </recommendedName>
</protein>
<name>A0A941GR97_9CHRO</name>
<evidence type="ECO:0000313" key="2">
    <source>
        <dbReference type="EMBL" id="MBR8826547.1"/>
    </source>
</evidence>
<evidence type="ECO:0000313" key="3">
    <source>
        <dbReference type="Proteomes" id="UP000767446"/>
    </source>
</evidence>
<dbReference type="Gene3D" id="3.40.50.2000">
    <property type="entry name" value="Glycogen Phosphorylase B"/>
    <property type="match status" value="1"/>
</dbReference>
<dbReference type="SUPFAM" id="SSF53756">
    <property type="entry name" value="UDP-Glycosyltransferase/glycogen phosphorylase"/>
    <property type="match status" value="1"/>
</dbReference>
<comment type="caution">
    <text evidence="2">The sequence shown here is derived from an EMBL/GenBank/DDBJ whole genome shotgun (WGS) entry which is preliminary data.</text>
</comment>
<evidence type="ECO:0000259" key="1">
    <source>
        <dbReference type="Pfam" id="PF26337"/>
    </source>
</evidence>
<reference evidence="2" key="1">
    <citation type="submission" date="2021-02" db="EMBL/GenBank/DDBJ databases">
        <title>Metagenome analyses of Stigonema ocellatum DSM 106950, Chlorogloea purpurea SAG 13.99 and Gomphosphaeria aponina DSM 107014.</title>
        <authorList>
            <person name="Marter P."/>
            <person name="Huang S."/>
        </authorList>
    </citation>
    <scope>NUCLEOTIDE SEQUENCE</scope>
    <source>
        <strain evidence="2">JP213</strain>
    </source>
</reference>
<dbReference type="EMBL" id="JADQBC010000005">
    <property type="protein sequence ID" value="MBR8826547.1"/>
    <property type="molecule type" value="Genomic_DNA"/>
</dbReference>
<sequence length="423" mass="48836">MKNQQEKRVAIIFNDSLLDTVPCLLSFIKLLVEKSINVDIFIVNNGLCRMPKDLASSLINVYINNIKQADNEKILGSYTLYRIQKLWNFYQYILSYINHKEYLYTVGVEQDGLIISWLIAIFKKIPFIYFSLELYLSLVANKTIHGRLLKGSQSSSLEHQKYQLAHKTIHGRLFKVLEKKANNKALLTIIQDPSRAKLLAEDNQINLDNIYSLPNSPLGQAKYNKQYFLQEKFKIGKEKIIILNAGTLADWSYTKEISTVATQLPDKYLTFFQSRFFVKDNDNYIKGIRDMVNPEKVIFSLTPFPYKDIDNIYRSADIGLAFYNTKLLGTNCQEIGLSSGKIAHYLFTGIPVIVNKETSLAQLVNEYECGIVIDEFKELECACKKIMDKYQFYSDNACNCFNKLLAVEPHFQKIYHKLFITNS</sequence>
<dbReference type="InterPro" id="IPR058592">
    <property type="entry name" value="Gtf3_C"/>
</dbReference>
<gene>
    <name evidence="2" type="ORF">DSM107014_01355</name>
</gene>
<feature type="domain" description="Glucosyltransferase 3-like C-terminal" evidence="1">
    <location>
        <begin position="339"/>
        <end position="399"/>
    </location>
</feature>
<accession>A0A941GR97</accession>